<organism evidence="16 17">
    <name type="scientific">Microscilla marina ATCC 23134</name>
    <dbReference type="NCBI Taxonomy" id="313606"/>
    <lineage>
        <taxon>Bacteria</taxon>
        <taxon>Pseudomonadati</taxon>
        <taxon>Bacteroidota</taxon>
        <taxon>Cytophagia</taxon>
        <taxon>Cytophagales</taxon>
        <taxon>Microscillaceae</taxon>
        <taxon>Microscilla</taxon>
    </lineage>
</organism>
<dbReference type="CDD" id="cd00830">
    <property type="entry name" value="KAS_III"/>
    <property type="match status" value="1"/>
</dbReference>
<keyword evidence="7 13" id="KW-0276">Fatty acid metabolism</keyword>
<feature type="active site" evidence="13">
    <location>
        <position position="116"/>
    </location>
</feature>
<keyword evidence="10 13" id="KW-0511">Multifunctional enzyme</keyword>
<dbReference type="PANTHER" id="PTHR34069:SF2">
    <property type="entry name" value="BETA-KETOACYL-[ACYL-CARRIER-PROTEIN] SYNTHASE III"/>
    <property type="match status" value="1"/>
</dbReference>
<dbReference type="NCBIfam" id="NF006829">
    <property type="entry name" value="PRK09352.1"/>
    <property type="match status" value="1"/>
</dbReference>
<dbReference type="AlphaFoldDB" id="A1ZN46"/>
<comment type="pathway">
    <text evidence="1 13">Lipid metabolism; fatty acid biosynthesis.</text>
</comment>
<feature type="active site" evidence="13">
    <location>
        <position position="290"/>
    </location>
</feature>
<dbReference type="GO" id="GO:0006633">
    <property type="term" value="P:fatty acid biosynthetic process"/>
    <property type="evidence" value="ECO:0007669"/>
    <property type="project" value="UniProtKB-UniRule"/>
</dbReference>
<name>A1ZN46_MICM2</name>
<dbReference type="RefSeq" id="WP_002698421.1">
    <property type="nucleotide sequence ID" value="NZ_AAWS01000017.1"/>
</dbReference>
<keyword evidence="6 13" id="KW-0808">Transferase</keyword>
<dbReference type="FunFam" id="3.40.47.10:FF:000004">
    <property type="entry name" value="3-oxoacyl-[acyl-carrier-protein] synthase 3"/>
    <property type="match status" value="1"/>
</dbReference>
<feature type="domain" description="Beta-ketoacyl-[acyl-carrier-protein] synthase III C-terminal" evidence="14">
    <location>
        <begin position="241"/>
        <end position="331"/>
    </location>
</feature>
<dbReference type="InterPro" id="IPR016039">
    <property type="entry name" value="Thiolase-like"/>
</dbReference>
<reference evidence="16 17" key="1">
    <citation type="submission" date="2007-01" db="EMBL/GenBank/DDBJ databases">
        <authorList>
            <person name="Haygood M."/>
            <person name="Podell S."/>
            <person name="Anderson C."/>
            <person name="Hopkinson B."/>
            <person name="Roe K."/>
            <person name="Barbeau K."/>
            <person name="Gaasterland T."/>
            <person name="Ferriera S."/>
            <person name="Johnson J."/>
            <person name="Kravitz S."/>
            <person name="Beeson K."/>
            <person name="Sutton G."/>
            <person name="Rogers Y.-H."/>
            <person name="Friedman R."/>
            <person name="Frazier M."/>
            <person name="Venter J.C."/>
        </authorList>
    </citation>
    <scope>NUCLEOTIDE SEQUENCE [LARGE SCALE GENOMIC DNA]</scope>
    <source>
        <strain evidence="16 17">ATCC 23134</strain>
    </source>
</reference>
<comment type="caution">
    <text evidence="16">The sequence shown here is derived from an EMBL/GenBank/DDBJ whole genome shotgun (WGS) entry which is preliminary data.</text>
</comment>
<evidence type="ECO:0000313" key="16">
    <source>
        <dbReference type="EMBL" id="EAY28227.1"/>
    </source>
</evidence>
<dbReference type="InterPro" id="IPR004655">
    <property type="entry name" value="FabH"/>
</dbReference>
<evidence type="ECO:0000256" key="13">
    <source>
        <dbReference type="HAMAP-Rule" id="MF_01815"/>
    </source>
</evidence>
<accession>A1ZN46</accession>
<evidence type="ECO:0000256" key="5">
    <source>
        <dbReference type="ARBA" id="ARBA00022516"/>
    </source>
</evidence>
<keyword evidence="9 13" id="KW-0275">Fatty acid biosynthesis</keyword>
<dbReference type="UniPathway" id="UPA00094"/>
<evidence type="ECO:0000256" key="4">
    <source>
        <dbReference type="ARBA" id="ARBA00022490"/>
    </source>
</evidence>
<evidence type="ECO:0000256" key="10">
    <source>
        <dbReference type="ARBA" id="ARBA00023268"/>
    </source>
</evidence>
<evidence type="ECO:0000256" key="9">
    <source>
        <dbReference type="ARBA" id="ARBA00023160"/>
    </source>
</evidence>
<evidence type="ECO:0000256" key="2">
    <source>
        <dbReference type="ARBA" id="ARBA00008642"/>
    </source>
</evidence>
<dbReference type="Pfam" id="PF08545">
    <property type="entry name" value="ACP_syn_III"/>
    <property type="match status" value="1"/>
</dbReference>
<comment type="subcellular location">
    <subcellularLocation>
        <location evidence="13">Cytoplasm</location>
    </subcellularLocation>
</comment>
<dbReference type="InterPro" id="IPR013751">
    <property type="entry name" value="ACP_syn_III_N"/>
</dbReference>
<dbReference type="Gene3D" id="3.40.47.10">
    <property type="match status" value="1"/>
</dbReference>
<dbReference type="Pfam" id="PF08541">
    <property type="entry name" value="ACP_syn_III_C"/>
    <property type="match status" value="1"/>
</dbReference>
<dbReference type="HAMAP" id="MF_01815">
    <property type="entry name" value="FabH"/>
    <property type="match status" value="1"/>
</dbReference>
<dbReference type="EMBL" id="AAWS01000017">
    <property type="protein sequence ID" value="EAY28227.1"/>
    <property type="molecule type" value="Genomic_DNA"/>
</dbReference>
<proteinExistence type="inferred from homology"/>
<dbReference type="Proteomes" id="UP000004095">
    <property type="component" value="Unassembled WGS sequence"/>
</dbReference>
<comment type="similarity">
    <text evidence="2 13">Belongs to the thiolase-like superfamily. FabH family.</text>
</comment>
<dbReference type="PANTHER" id="PTHR34069">
    <property type="entry name" value="3-OXOACYL-[ACYL-CARRIER-PROTEIN] SYNTHASE 3"/>
    <property type="match status" value="1"/>
</dbReference>
<evidence type="ECO:0000256" key="6">
    <source>
        <dbReference type="ARBA" id="ARBA00022679"/>
    </source>
</evidence>
<evidence type="ECO:0000256" key="8">
    <source>
        <dbReference type="ARBA" id="ARBA00023098"/>
    </source>
</evidence>
<dbReference type="GO" id="GO:0044550">
    <property type="term" value="P:secondary metabolite biosynthetic process"/>
    <property type="evidence" value="ECO:0007669"/>
    <property type="project" value="TreeGrafter"/>
</dbReference>
<dbReference type="eggNOG" id="COG0332">
    <property type="taxonomic scope" value="Bacteria"/>
</dbReference>
<dbReference type="SUPFAM" id="SSF53901">
    <property type="entry name" value="Thiolase-like"/>
    <property type="match status" value="1"/>
</dbReference>
<dbReference type="GO" id="GO:0005737">
    <property type="term" value="C:cytoplasm"/>
    <property type="evidence" value="ECO:0007669"/>
    <property type="project" value="UniProtKB-SubCell"/>
</dbReference>
<gene>
    <name evidence="13" type="primary">fabH</name>
    <name evidence="16" type="ORF">M23134_03488</name>
</gene>
<protein>
    <recommendedName>
        <fullName evidence="3 13">Beta-ketoacyl-[acyl-carrier-protein] synthase III</fullName>
        <shortName evidence="13">Beta-ketoacyl-ACP synthase III</shortName>
        <shortName evidence="13">KAS III</shortName>
        <ecNumber evidence="3 13">2.3.1.180</ecNumber>
    </recommendedName>
    <alternativeName>
        <fullName evidence="13">3-oxoacyl-[acyl-carrier-protein] synthase 3</fullName>
    </alternativeName>
    <alternativeName>
        <fullName evidence="13">3-oxoacyl-[acyl-carrier-protein] synthase III</fullName>
    </alternativeName>
</protein>
<evidence type="ECO:0000313" key="17">
    <source>
        <dbReference type="Proteomes" id="UP000004095"/>
    </source>
</evidence>
<comment type="subunit">
    <text evidence="13">Homodimer.</text>
</comment>
<comment type="catalytic activity">
    <reaction evidence="12">
        <text>malonyl-[ACP] + acetyl-CoA + H(+) = 3-oxobutanoyl-[ACP] + CO2 + CoA</text>
        <dbReference type="Rhea" id="RHEA:12080"/>
        <dbReference type="Rhea" id="RHEA-COMP:9623"/>
        <dbReference type="Rhea" id="RHEA-COMP:9625"/>
        <dbReference type="ChEBI" id="CHEBI:15378"/>
        <dbReference type="ChEBI" id="CHEBI:16526"/>
        <dbReference type="ChEBI" id="CHEBI:57287"/>
        <dbReference type="ChEBI" id="CHEBI:57288"/>
        <dbReference type="ChEBI" id="CHEBI:78449"/>
        <dbReference type="ChEBI" id="CHEBI:78450"/>
        <dbReference type="EC" id="2.3.1.180"/>
    </reaction>
    <physiologicalReaction direction="left-to-right" evidence="12">
        <dbReference type="Rhea" id="RHEA:12081"/>
    </physiologicalReaction>
</comment>
<evidence type="ECO:0000259" key="14">
    <source>
        <dbReference type="Pfam" id="PF08541"/>
    </source>
</evidence>
<evidence type="ECO:0000256" key="7">
    <source>
        <dbReference type="ARBA" id="ARBA00022832"/>
    </source>
</evidence>
<dbReference type="GO" id="GO:0033818">
    <property type="term" value="F:beta-ketoacyl-acyl-carrier-protein synthase III activity"/>
    <property type="evidence" value="ECO:0007669"/>
    <property type="project" value="UniProtKB-UniRule"/>
</dbReference>
<evidence type="ECO:0000256" key="11">
    <source>
        <dbReference type="ARBA" id="ARBA00023315"/>
    </source>
</evidence>
<comment type="function">
    <text evidence="13">Catalyzes the condensation reaction of fatty acid synthesis by the addition to an acyl acceptor of two carbons from malonyl-ACP. Catalyzes the first condensation reaction which initiates fatty acid synthesis and may therefore play a role in governing the total rate of fatty acid production. Possesses both acetoacetyl-ACP synthase and acetyl transacylase activities. Its substrate specificity determines the biosynthesis of branched-chain and/or straight-chain of fatty acids.</text>
</comment>
<feature type="active site" evidence="13">
    <location>
        <position position="256"/>
    </location>
</feature>
<feature type="domain" description="Beta-ketoacyl-[acyl-carrier-protein] synthase III N-terminal" evidence="15">
    <location>
        <begin position="110"/>
        <end position="188"/>
    </location>
</feature>
<evidence type="ECO:0000259" key="15">
    <source>
        <dbReference type="Pfam" id="PF08545"/>
    </source>
</evidence>
<feature type="region of interest" description="ACP-binding" evidence="13">
    <location>
        <begin position="257"/>
        <end position="261"/>
    </location>
</feature>
<dbReference type="OrthoDB" id="9815506at2"/>
<dbReference type="EC" id="2.3.1.180" evidence="3 13"/>
<evidence type="ECO:0000256" key="1">
    <source>
        <dbReference type="ARBA" id="ARBA00005194"/>
    </source>
</evidence>
<evidence type="ECO:0000256" key="12">
    <source>
        <dbReference type="ARBA" id="ARBA00051096"/>
    </source>
</evidence>
<comment type="domain">
    <text evidence="13">The last Arg residue of the ACP-binding site is essential for the weak association between ACP/AcpP and FabH.</text>
</comment>
<sequence>MTKLRAAITGVQGYVPDYILTNQELSKMVDTNDEWITTRTGIKTRRILKGEGLGTSHMGVKAVQGLLEKTNTKPEEIDLLICATTTPDMVFPATANLIADGVGATKAFNYDVQAACSGFLYSLFTAAQFIETGMYKKVVVVGADKMSSIIDYTDRTTCVIFGDGAGAVLLEGDDSGVGVQDAVLQSDGSGWKHLHQKAGGSRHPPTKETVENREHFVYQEGKHVFKHAVTNMGSSVVELMKRNHLTTADVNWLNPHQANMRIVDATAKSMGLDEGVESDKVMMTISKYGNTTSGTLPLNFWNYEPQLKKGDNIILAAFGGGFTWGAVYLKWAYDGQEIAKREEYKHLLPDS</sequence>
<evidence type="ECO:0000256" key="3">
    <source>
        <dbReference type="ARBA" id="ARBA00012333"/>
    </source>
</evidence>
<keyword evidence="5 13" id="KW-0444">Lipid biosynthesis</keyword>
<keyword evidence="17" id="KW-1185">Reference proteome</keyword>
<keyword evidence="11 13" id="KW-0012">Acyltransferase</keyword>
<keyword evidence="8 13" id="KW-0443">Lipid metabolism</keyword>
<dbReference type="InterPro" id="IPR013747">
    <property type="entry name" value="ACP_syn_III_C"/>
</dbReference>
<dbReference type="GO" id="GO:0004315">
    <property type="term" value="F:3-oxoacyl-[acyl-carrier-protein] synthase activity"/>
    <property type="evidence" value="ECO:0007669"/>
    <property type="project" value="InterPro"/>
</dbReference>
<keyword evidence="4 13" id="KW-0963">Cytoplasm</keyword>
<dbReference type="NCBIfam" id="TIGR00747">
    <property type="entry name" value="fabH"/>
    <property type="match status" value="1"/>
</dbReference>